<dbReference type="EMBL" id="AY189948">
    <property type="protein sequence ID" value="AAO38889.1"/>
    <property type="molecule type" value="Genomic_DNA"/>
</dbReference>
<sequence>MASLKDLCKQAVLKYYRWNWKKTEVLPVTLQNELLTDWLKCDEVVLEEFEELNERAHQCDYEVNVWRRIKQIMCPQIYVGLMEHPDTVPQFAFDHSHIITTSIVWYKEEYNSETESYERERLCSQCWYRMANPRADDSADQWYMNGWTFGREYSHYCVCSKEDVLDIIQDKNNWCAICVTQSLIDILTYDECVAETEFHEPGYRPYVTRIKGNTLL</sequence>
<organism evidence="1 2">
    <name type="scientific">Blattella germanica densovirus 1</name>
    <dbReference type="NCBI Taxonomy" id="220638"/>
    <lineage>
        <taxon>Viruses</taxon>
        <taxon>Monodnaviria</taxon>
        <taxon>Shotokuvirae</taxon>
        <taxon>Cossaviricota</taxon>
        <taxon>Quintoviricetes</taxon>
        <taxon>Piccovirales</taxon>
        <taxon>Parvoviridae</taxon>
        <taxon>Densovirinae</taxon>
        <taxon>Blattambidensovirus</taxon>
        <taxon>Blattambidensovirus blattodean1</taxon>
    </lineage>
</organism>
<reference evidence="1 2" key="2">
    <citation type="journal article" date="2011" name="J. Virol.">
        <title>Expression strategy of densonucleosis virus from the German cockroach, Blattella germanica.</title>
        <authorList>
            <person name="Kapelinskaya T.V."/>
            <person name="Martynova E.U."/>
            <person name="Schal C."/>
            <person name="Mukha D.V."/>
        </authorList>
    </citation>
    <scope>NUCLEOTIDE SEQUENCE [LARGE SCALE GENOMIC DNA]</scope>
</reference>
<proteinExistence type="predicted"/>
<dbReference type="GeneID" id="1733765"/>
<keyword evidence="2" id="KW-1185">Reference proteome</keyword>
<dbReference type="Proteomes" id="UP000162121">
    <property type="component" value="Segment"/>
</dbReference>
<name>Q80PY2_9VIRU</name>
<reference evidence="1 2" key="1">
    <citation type="journal article" date="2006" name="J. Gen. Virol.">
        <title>Characterization of a new densovirus infecting the German cockroach, Blattella germanica.</title>
        <authorList>
            <person name="Mukha D.V."/>
            <person name="Chumachenko A.G."/>
            <person name="Dykstra M.J."/>
            <person name="Kurtti T.J."/>
            <person name="Schal C."/>
        </authorList>
    </citation>
    <scope>NUCLEOTIDE SEQUENCE [LARGE SCALE GENOMIC DNA]</scope>
</reference>
<evidence type="ECO:0000313" key="2">
    <source>
        <dbReference type="Proteomes" id="UP000162121"/>
    </source>
</evidence>
<protein>
    <submittedName>
        <fullName evidence="1">Non-structural protein NS-3</fullName>
    </submittedName>
</protein>
<dbReference type="RefSeq" id="NP_874383.1">
    <property type="nucleotide sequence ID" value="NC_005041.2"/>
</dbReference>
<dbReference type="KEGG" id="vg:1733765"/>
<dbReference type="OrthoDB" id="26462at10239"/>
<accession>Q80PY2</accession>
<evidence type="ECO:0000313" key="1">
    <source>
        <dbReference type="EMBL" id="AAO38889.1"/>
    </source>
</evidence>